<dbReference type="EMBL" id="MFDD01000014">
    <property type="protein sequence ID" value="OGE39986.1"/>
    <property type="molecule type" value="Genomic_DNA"/>
</dbReference>
<sequence>MKDLTLAVSVVSNMSHGDFAQATTTFEALEGAGMSPYLAHKCLVQRNLNPVYAKDYYQTLLPNATPALKTLFEFEKISESCYGSEALGYIEKIGQTQVRFSVITKEDQSSFLTDQKVKTVR</sequence>
<proteinExistence type="predicted"/>
<evidence type="ECO:0000313" key="2">
    <source>
        <dbReference type="Proteomes" id="UP000177328"/>
    </source>
</evidence>
<organism evidence="1 2">
    <name type="scientific">Candidatus Daviesbacteria bacterium RIFCSPHIGHO2_02_FULL_43_12</name>
    <dbReference type="NCBI Taxonomy" id="1797776"/>
    <lineage>
        <taxon>Bacteria</taxon>
        <taxon>Candidatus Daviesiibacteriota</taxon>
    </lineage>
</organism>
<evidence type="ECO:0000313" key="1">
    <source>
        <dbReference type="EMBL" id="OGE39986.1"/>
    </source>
</evidence>
<gene>
    <name evidence="1" type="ORF">A3D25_04245</name>
</gene>
<reference evidence="1 2" key="1">
    <citation type="journal article" date="2016" name="Nat. Commun.">
        <title>Thousands of microbial genomes shed light on interconnected biogeochemical processes in an aquifer system.</title>
        <authorList>
            <person name="Anantharaman K."/>
            <person name="Brown C.T."/>
            <person name="Hug L.A."/>
            <person name="Sharon I."/>
            <person name="Castelle C.J."/>
            <person name="Probst A.J."/>
            <person name="Thomas B.C."/>
            <person name="Singh A."/>
            <person name="Wilkins M.J."/>
            <person name="Karaoz U."/>
            <person name="Brodie E.L."/>
            <person name="Williams K.H."/>
            <person name="Hubbard S.S."/>
            <person name="Banfield J.F."/>
        </authorList>
    </citation>
    <scope>NUCLEOTIDE SEQUENCE [LARGE SCALE GENOMIC DNA]</scope>
</reference>
<dbReference type="AlphaFoldDB" id="A0A1F5KGC4"/>
<comment type="caution">
    <text evidence="1">The sequence shown here is derived from an EMBL/GenBank/DDBJ whole genome shotgun (WGS) entry which is preliminary data.</text>
</comment>
<dbReference type="Proteomes" id="UP000177328">
    <property type="component" value="Unassembled WGS sequence"/>
</dbReference>
<protein>
    <submittedName>
        <fullName evidence="1">Uncharacterized protein</fullName>
    </submittedName>
</protein>
<name>A0A1F5KGC4_9BACT</name>
<accession>A0A1F5KGC4</accession>